<evidence type="ECO:0000313" key="3">
    <source>
        <dbReference type="Proteomes" id="UP000005234"/>
    </source>
</evidence>
<feature type="signal peptide" evidence="1">
    <location>
        <begin position="1"/>
        <end position="23"/>
    </location>
</feature>
<evidence type="ECO:0000313" key="2">
    <source>
        <dbReference type="EMBL" id="AFC85106.1"/>
    </source>
</evidence>
<dbReference type="KEGG" id="fau:Fraau_0628"/>
<name>H8L5E9_FRAAD</name>
<gene>
    <name evidence="2" type="ordered locus">Fraau_0628</name>
</gene>
<protein>
    <submittedName>
        <fullName evidence="2">Uncharacterized protein</fullName>
    </submittedName>
</protein>
<accession>H8L5E9</accession>
<dbReference type="Proteomes" id="UP000005234">
    <property type="component" value="Chromosome"/>
</dbReference>
<sequence length="133" mass="14300">MKMAICRDMIFSLGMLCSFQAVALSREDEICAQASSASAQVKLTNAGLIDQTKVDNARTEIKLLASQTIVDGLIQKVFHIVLHESGGRQLTFILGTRYGADECPYDAVDIWVVARDLPLPASTGIGNRGSPSS</sequence>
<keyword evidence="1" id="KW-0732">Signal</keyword>
<dbReference type="STRING" id="767434.Fraau_0628"/>
<feature type="chain" id="PRO_5003615658" evidence="1">
    <location>
        <begin position="24"/>
        <end position="133"/>
    </location>
</feature>
<dbReference type="AlphaFoldDB" id="H8L5E9"/>
<reference evidence="2" key="1">
    <citation type="submission" date="2012-02" db="EMBL/GenBank/DDBJ databases">
        <title>The complete genome of Frateuria aurantia DSM 6220.</title>
        <authorList>
            <consortium name="US DOE Joint Genome Institute (JGI-PGF)"/>
            <person name="Lucas S."/>
            <person name="Copeland A."/>
            <person name="Lapidus A."/>
            <person name="Glavina del Rio T."/>
            <person name="Dalin E."/>
            <person name="Tice H."/>
            <person name="Bruce D."/>
            <person name="Goodwin L."/>
            <person name="Pitluck S."/>
            <person name="Peters L."/>
            <person name="Ovchinnikova G."/>
            <person name="Teshima H."/>
            <person name="Kyrpides N."/>
            <person name="Mavromatis K."/>
            <person name="Ivanova N."/>
            <person name="Brettin T."/>
            <person name="Detter J.C."/>
            <person name="Han C."/>
            <person name="Larimer F."/>
            <person name="Land M."/>
            <person name="Hauser L."/>
            <person name="Markowitz V."/>
            <person name="Cheng J.-F."/>
            <person name="Hugenholtz P."/>
            <person name="Woyke T."/>
            <person name="Wu D."/>
            <person name="Brambilla E."/>
            <person name="Klenk H.-P."/>
            <person name="Eisen J.A."/>
        </authorList>
    </citation>
    <scope>NUCLEOTIDE SEQUENCE</scope>
    <source>
        <strain evidence="2">DSM 6220</strain>
    </source>
</reference>
<dbReference type="EMBL" id="CP003350">
    <property type="protein sequence ID" value="AFC85106.1"/>
    <property type="molecule type" value="Genomic_DNA"/>
</dbReference>
<organism evidence="2 3">
    <name type="scientific">Frateuria aurantia (strain ATCC 33424 / DSM 6220 / KCTC 2777 / LMG 1558 / NBRC 3245 / NCIMB 13370)</name>
    <name type="common">Acetobacter aurantius</name>
    <dbReference type="NCBI Taxonomy" id="767434"/>
    <lineage>
        <taxon>Bacteria</taxon>
        <taxon>Pseudomonadati</taxon>
        <taxon>Pseudomonadota</taxon>
        <taxon>Gammaproteobacteria</taxon>
        <taxon>Lysobacterales</taxon>
        <taxon>Rhodanobacteraceae</taxon>
        <taxon>Frateuria</taxon>
    </lineage>
</organism>
<keyword evidence="3" id="KW-1185">Reference proteome</keyword>
<dbReference type="HOGENOM" id="CLU_1903612_0_0_6"/>
<dbReference type="RefSeq" id="WP_014402112.1">
    <property type="nucleotide sequence ID" value="NC_017033.1"/>
</dbReference>
<proteinExistence type="predicted"/>
<evidence type="ECO:0000256" key="1">
    <source>
        <dbReference type="SAM" id="SignalP"/>
    </source>
</evidence>